<keyword evidence="1" id="KW-1133">Transmembrane helix</keyword>
<name>D0LCP8_GORB4</name>
<organism evidence="3 4">
    <name type="scientific">Gordonia bronchialis (strain ATCC 25592 / DSM 43247 / BCRC 13721 / JCM 3198 / KCTC 3076 / NBRC 16047 / NCTC 10667)</name>
    <name type="common">Rhodococcus bronchialis</name>
    <dbReference type="NCBI Taxonomy" id="526226"/>
    <lineage>
        <taxon>Bacteria</taxon>
        <taxon>Bacillati</taxon>
        <taxon>Actinomycetota</taxon>
        <taxon>Actinomycetes</taxon>
        <taxon>Mycobacteriales</taxon>
        <taxon>Gordoniaceae</taxon>
        <taxon>Gordonia</taxon>
    </lineage>
</organism>
<dbReference type="AlphaFoldDB" id="D0LCP8"/>
<evidence type="ECO:0000313" key="3">
    <source>
        <dbReference type="EMBL" id="ACY21569.1"/>
    </source>
</evidence>
<dbReference type="GO" id="GO:0004190">
    <property type="term" value="F:aspartic-type endopeptidase activity"/>
    <property type="evidence" value="ECO:0007669"/>
    <property type="project" value="InterPro"/>
</dbReference>
<dbReference type="eggNOG" id="COG1989">
    <property type="taxonomic scope" value="Bacteria"/>
</dbReference>
<feature type="transmembrane region" description="Helical" evidence="1">
    <location>
        <begin position="26"/>
        <end position="58"/>
    </location>
</feature>
<dbReference type="KEGG" id="gbr:Gbro_2324"/>
<dbReference type="GO" id="GO:0016020">
    <property type="term" value="C:membrane"/>
    <property type="evidence" value="ECO:0007669"/>
    <property type="project" value="InterPro"/>
</dbReference>
<keyword evidence="1" id="KW-0812">Transmembrane</keyword>
<reference evidence="3 4" key="2">
    <citation type="journal article" date="2010" name="Stand. Genomic Sci.">
        <title>Complete genome sequence of Gordonia bronchialis type strain (3410).</title>
        <authorList>
            <person name="Ivanova N."/>
            <person name="Sikorski J."/>
            <person name="Jando M."/>
            <person name="Lapidus A."/>
            <person name="Nolan M."/>
            <person name="Lucas S."/>
            <person name="Del Rio T.G."/>
            <person name="Tice H."/>
            <person name="Copeland A."/>
            <person name="Cheng J.F."/>
            <person name="Chen F."/>
            <person name="Bruce D."/>
            <person name="Goodwin L."/>
            <person name="Pitluck S."/>
            <person name="Mavromatis K."/>
            <person name="Ovchinnikova G."/>
            <person name="Pati A."/>
            <person name="Chen A."/>
            <person name="Palaniappan K."/>
            <person name="Land M."/>
            <person name="Hauser L."/>
            <person name="Chang Y.J."/>
            <person name="Jeffries C.D."/>
            <person name="Chain P."/>
            <person name="Saunders E."/>
            <person name="Han C."/>
            <person name="Detter J.C."/>
            <person name="Brettin T."/>
            <person name="Rohde M."/>
            <person name="Goker M."/>
            <person name="Bristow J."/>
            <person name="Eisen J.A."/>
            <person name="Markowitz V."/>
            <person name="Hugenholtz P."/>
            <person name="Klenk H.P."/>
            <person name="Kyrpides N.C."/>
        </authorList>
    </citation>
    <scope>NUCLEOTIDE SEQUENCE [LARGE SCALE GENOMIC DNA]</scope>
    <source>
        <strain evidence="4">ATCC 25592 / DSM 43247 / BCRC 13721 / JCM 3198 / KCTC 3076 / NBRC 16047 / NCTC 10667</strain>
    </source>
</reference>
<accession>D0LCP8</accession>
<keyword evidence="4" id="KW-1185">Reference proteome</keyword>
<dbReference type="Pfam" id="PF01478">
    <property type="entry name" value="Peptidase_A24"/>
    <property type="match status" value="1"/>
</dbReference>
<evidence type="ECO:0000259" key="2">
    <source>
        <dbReference type="Pfam" id="PF01478"/>
    </source>
</evidence>
<dbReference type="OrthoDB" id="4381368at2"/>
<evidence type="ECO:0000313" key="4">
    <source>
        <dbReference type="Proteomes" id="UP000001219"/>
    </source>
</evidence>
<protein>
    <submittedName>
        <fullName evidence="3">Peptidase A24A prepilin type IV</fullName>
    </submittedName>
</protein>
<dbReference type="Gene3D" id="1.20.120.1220">
    <property type="match status" value="1"/>
</dbReference>
<dbReference type="RefSeq" id="WP_012834124.1">
    <property type="nucleotide sequence ID" value="NC_013441.1"/>
</dbReference>
<dbReference type="EMBL" id="CP001802">
    <property type="protein sequence ID" value="ACY21569.1"/>
    <property type="molecule type" value="Genomic_DNA"/>
</dbReference>
<dbReference type="STRING" id="526226.Gbro_2324"/>
<reference evidence="4" key="1">
    <citation type="submission" date="2009-10" db="EMBL/GenBank/DDBJ databases">
        <title>The complete chromosome of Gordonia bronchialis DSM 43247.</title>
        <authorList>
            <consortium name="US DOE Joint Genome Institute (JGI-PGF)"/>
            <person name="Lucas S."/>
            <person name="Copeland A."/>
            <person name="Lapidus A."/>
            <person name="Glavina del Rio T."/>
            <person name="Dalin E."/>
            <person name="Tice H."/>
            <person name="Bruce D."/>
            <person name="Goodwin L."/>
            <person name="Pitluck S."/>
            <person name="Kyrpides N."/>
            <person name="Mavromatis K."/>
            <person name="Ivanova N."/>
            <person name="Ovchinnikova G."/>
            <person name="Saunders E."/>
            <person name="Brettin T."/>
            <person name="Detter J.C."/>
            <person name="Han C."/>
            <person name="Larimer F."/>
            <person name="Land M."/>
            <person name="Hauser L."/>
            <person name="Markowitz V."/>
            <person name="Cheng J.-F."/>
            <person name="Hugenholtz P."/>
            <person name="Woyke T."/>
            <person name="Wu D."/>
            <person name="Jando M."/>
            <person name="Schneider S."/>
            <person name="Goeker M."/>
            <person name="Klenk H.-P."/>
            <person name="Eisen J.A."/>
        </authorList>
    </citation>
    <scope>NUCLEOTIDE SEQUENCE [LARGE SCALE GENOMIC DNA]</scope>
    <source>
        <strain evidence="4">ATCC 25592 / DSM 43247 / BCRC 13721 / JCM 3198 / KCTC 3076 / NBRC 16047 / NCTC 10667</strain>
    </source>
</reference>
<gene>
    <name evidence="3" type="ordered locus">Gbro_2324</name>
</gene>
<feature type="domain" description="Prepilin type IV endopeptidase peptidase" evidence="2">
    <location>
        <begin position="5"/>
        <end position="99"/>
    </location>
</feature>
<proteinExistence type="predicted"/>
<feature type="transmembrane region" description="Helical" evidence="1">
    <location>
        <begin position="109"/>
        <end position="127"/>
    </location>
</feature>
<dbReference type="Proteomes" id="UP000001219">
    <property type="component" value="Chromosome"/>
</dbReference>
<evidence type="ECO:0000256" key="1">
    <source>
        <dbReference type="SAM" id="Phobius"/>
    </source>
</evidence>
<feature type="transmembrane region" description="Helical" evidence="1">
    <location>
        <begin position="70"/>
        <end position="103"/>
    </location>
</feature>
<sequence>MATLAILLWLAAIAHSDLRSLRIPNVLVWPGVCAVVVLGGAHPPVLLAALVAAVPYALCRMARWCGGGDVKLALVCGGLLAGWDAALMLVLCAAVGNAALFALLRGRSALPHGPVLVVVTVVLGGLLHA</sequence>
<dbReference type="InterPro" id="IPR000045">
    <property type="entry name" value="Prepilin_IV_endopep_pep"/>
</dbReference>
<dbReference type="HOGENOM" id="CLU_1924596_0_0_11"/>
<keyword evidence="1" id="KW-0472">Membrane</keyword>